<organism evidence="1 2">
    <name type="scientific">Calidithermus roseus</name>
    <dbReference type="NCBI Taxonomy" id="1644118"/>
    <lineage>
        <taxon>Bacteria</taxon>
        <taxon>Thermotogati</taxon>
        <taxon>Deinococcota</taxon>
        <taxon>Deinococci</taxon>
        <taxon>Thermales</taxon>
        <taxon>Thermaceae</taxon>
        <taxon>Calidithermus</taxon>
    </lineage>
</organism>
<proteinExistence type="predicted"/>
<gene>
    <name evidence="1" type="ORF">Mrose_03281</name>
</gene>
<dbReference type="AlphaFoldDB" id="A0A399EGP1"/>
<evidence type="ECO:0000313" key="1">
    <source>
        <dbReference type="EMBL" id="RIH82733.1"/>
    </source>
</evidence>
<dbReference type="RefSeq" id="WP_119280153.1">
    <property type="nucleotide sequence ID" value="NZ_QWLA01000095.1"/>
</dbReference>
<dbReference type="Proteomes" id="UP000265341">
    <property type="component" value="Unassembled WGS sequence"/>
</dbReference>
<name>A0A399EGP1_9DEIN</name>
<dbReference type="OrthoDB" id="27199at2"/>
<dbReference type="EMBL" id="QWLA01000095">
    <property type="protein sequence ID" value="RIH82733.1"/>
    <property type="molecule type" value="Genomic_DNA"/>
</dbReference>
<accession>A0A399EGP1</accession>
<protein>
    <submittedName>
        <fullName evidence="1">Uncharacterized protein</fullName>
    </submittedName>
</protein>
<comment type="caution">
    <text evidence="1">The sequence shown here is derived from an EMBL/GenBank/DDBJ whole genome shotgun (WGS) entry which is preliminary data.</text>
</comment>
<evidence type="ECO:0000313" key="2">
    <source>
        <dbReference type="Proteomes" id="UP000265341"/>
    </source>
</evidence>
<keyword evidence="2" id="KW-1185">Reference proteome</keyword>
<sequence>MLLWSELEAAIPLDELPAFHRAFLDMHRPELGAQALPLRRVQQYVTQTLHTLVGRGLAEMAEGDFKVVPEALPEPYRSRFR</sequence>
<reference evidence="1 2" key="1">
    <citation type="submission" date="2018-08" db="EMBL/GenBank/DDBJ databases">
        <title>Meiothermus roseus NBRC 110900 genome sequencing project.</title>
        <authorList>
            <person name="Da Costa M.S."/>
            <person name="Albuquerque L."/>
            <person name="Raposo P."/>
            <person name="Froufe H.J.C."/>
            <person name="Barroso C.S."/>
            <person name="Egas C."/>
        </authorList>
    </citation>
    <scope>NUCLEOTIDE SEQUENCE [LARGE SCALE GENOMIC DNA]</scope>
    <source>
        <strain evidence="1 2">NBRC 110900</strain>
    </source>
</reference>